<keyword evidence="4 9" id="KW-0812">Transmembrane</keyword>
<evidence type="ECO:0000256" key="6">
    <source>
        <dbReference type="ARBA" id="ARBA00023065"/>
    </source>
</evidence>
<feature type="region of interest" description="Disordered" evidence="8">
    <location>
        <begin position="1"/>
        <end position="79"/>
    </location>
</feature>
<dbReference type="GO" id="GO:0006874">
    <property type="term" value="P:intracellular calcium ion homeostasis"/>
    <property type="evidence" value="ECO:0007669"/>
    <property type="project" value="TreeGrafter"/>
</dbReference>
<keyword evidence="3" id="KW-0813">Transport</keyword>
<evidence type="ECO:0000256" key="2">
    <source>
        <dbReference type="ARBA" id="ARBA00008170"/>
    </source>
</evidence>
<dbReference type="GO" id="GO:0012505">
    <property type="term" value="C:endomembrane system"/>
    <property type="evidence" value="ECO:0007669"/>
    <property type="project" value="UniProtKB-SubCell"/>
</dbReference>
<dbReference type="Gene3D" id="1.20.1420.30">
    <property type="entry name" value="NCX, central ion-binding region"/>
    <property type="match status" value="1"/>
</dbReference>
<feature type="domain" description="Sodium/calcium exchanger membrane region" evidence="10">
    <location>
        <begin position="124"/>
        <end position="289"/>
    </location>
</feature>
<evidence type="ECO:0000256" key="7">
    <source>
        <dbReference type="ARBA" id="ARBA00023136"/>
    </source>
</evidence>
<dbReference type="InterPro" id="IPR044880">
    <property type="entry name" value="NCX_ion-bd_dom_sf"/>
</dbReference>
<accession>A0A162IMG5</accession>
<evidence type="ECO:0000256" key="8">
    <source>
        <dbReference type="SAM" id="MobiDB-lite"/>
    </source>
</evidence>
<keyword evidence="12" id="KW-1185">Reference proteome</keyword>
<evidence type="ECO:0000256" key="1">
    <source>
        <dbReference type="ARBA" id="ARBA00004127"/>
    </source>
</evidence>
<evidence type="ECO:0000256" key="9">
    <source>
        <dbReference type="SAM" id="Phobius"/>
    </source>
</evidence>
<proteinExistence type="inferred from homology"/>
<dbReference type="GO" id="GO:0000329">
    <property type="term" value="C:fungal-type vacuole membrane"/>
    <property type="evidence" value="ECO:0007669"/>
    <property type="project" value="TreeGrafter"/>
</dbReference>
<evidence type="ECO:0000256" key="3">
    <source>
        <dbReference type="ARBA" id="ARBA00022448"/>
    </source>
</evidence>
<sequence>MQNAEEQRPRQRSIRARQRSMDDDGDTTTSPGTAAAAAASGTGGEVAAHSSAPTTTTTNGDDSTPQPPAAPTPTSSMFLTRVRRTDTYQELGHLLQDVLSSPTKALLVFVPAAVVVGLLQGPALAVFVLNFVALVPLGGFILYSTLVFTEDFALLGGLFRAVFGNITELLLGVFALFHHKTQLAQGLMIGSVLTYCLLVLGGSFLVASYGKKKEPFSRTRTSIMSSLVLSGSICLAIPTVISLAVEERRPRHGSHRDKGDEVNSDTLFLSRATSIIQMILFLAYLTFRFHTHHNIFPQNPNAPHLRHADSNSSRGSWVSLRTGANSLQLAILTVLAVCCSAGCANYLIGSLAGAAKNLGISESFAALVVLPQAGSLLKAVTIIRHTRSDASALPDRMSRLDFAIRSIMTNVFDTELFILPMLVMLGWATGVPMKLSFGLFEAVVFLMAIMTMTYLVQHGKTTYFEGIMLMGTYLSMAIALYVRPDVTKTTISTTLATLGISV</sequence>
<keyword evidence="5 9" id="KW-1133">Transmembrane helix</keyword>
<feature type="compositionally biased region" description="Low complexity" evidence="8">
    <location>
        <begin position="27"/>
        <end position="40"/>
    </location>
</feature>
<evidence type="ECO:0000313" key="12">
    <source>
        <dbReference type="Proteomes" id="UP000078544"/>
    </source>
</evidence>
<dbReference type="STRING" id="1081109.A0A162IMG5"/>
<dbReference type="OrthoDB" id="1699231at2759"/>
<dbReference type="Proteomes" id="UP000078544">
    <property type="component" value="Unassembled WGS sequence"/>
</dbReference>
<comment type="caution">
    <text evidence="11">The sequence shown here is derived from an EMBL/GenBank/DDBJ whole genome shotgun (WGS) entry which is preliminary data.</text>
</comment>
<evidence type="ECO:0000256" key="4">
    <source>
        <dbReference type="ARBA" id="ARBA00022692"/>
    </source>
</evidence>
<feature type="transmembrane region" description="Helical" evidence="9">
    <location>
        <begin position="327"/>
        <end position="348"/>
    </location>
</feature>
<dbReference type="Pfam" id="PF01699">
    <property type="entry name" value="Na_Ca_ex"/>
    <property type="match status" value="2"/>
</dbReference>
<protein>
    <submittedName>
        <fullName evidence="11">Sodium/calcium exchanger membrane region</fullName>
    </submittedName>
</protein>
<keyword evidence="7 9" id="KW-0472">Membrane</keyword>
<comment type="similarity">
    <text evidence="2">Belongs to the Ca(2+):cation antiporter (CaCA) (TC 2.A.19) family.</text>
</comment>
<feature type="transmembrane region" description="Helical" evidence="9">
    <location>
        <begin position="435"/>
        <end position="456"/>
    </location>
</feature>
<dbReference type="InterPro" id="IPR004713">
    <property type="entry name" value="CaH_exchang"/>
</dbReference>
<comment type="subcellular location">
    <subcellularLocation>
        <location evidence="1">Endomembrane system</location>
        <topology evidence="1">Multi-pass membrane protein</topology>
    </subcellularLocation>
</comment>
<dbReference type="PANTHER" id="PTHR31503">
    <property type="entry name" value="VACUOLAR CALCIUM ION TRANSPORTER"/>
    <property type="match status" value="1"/>
</dbReference>
<reference evidence="11 12" key="1">
    <citation type="journal article" date="2016" name="Genome Biol. Evol.">
        <title>Divergent and convergent evolution of fungal pathogenicity.</title>
        <authorList>
            <person name="Shang Y."/>
            <person name="Xiao G."/>
            <person name="Zheng P."/>
            <person name="Cen K."/>
            <person name="Zhan S."/>
            <person name="Wang C."/>
        </authorList>
    </citation>
    <scope>NUCLEOTIDE SEQUENCE [LARGE SCALE GENOMIC DNA]</scope>
    <source>
        <strain evidence="11 12">RCEF 2490</strain>
    </source>
</reference>
<evidence type="ECO:0000256" key="5">
    <source>
        <dbReference type="ARBA" id="ARBA00022989"/>
    </source>
</evidence>
<feature type="transmembrane region" description="Helical" evidence="9">
    <location>
        <begin position="407"/>
        <end position="429"/>
    </location>
</feature>
<gene>
    <name evidence="11" type="ORF">AAL_04734</name>
</gene>
<evidence type="ECO:0000259" key="10">
    <source>
        <dbReference type="Pfam" id="PF01699"/>
    </source>
</evidence>
<name>A0A162IMG5_9HYPO</name>
<feature type="domain" description="Sodium/calcium exchanger membrane region" evidence="10">
    <location>
        <begin position="330"/>
        <end position="480"/>
    </location>
</feature>
<dbReference type="InterPro" id="IPR004837">
    <property type="entry name" value="NaCa_Exmemb"/>
</dbReference>
<feature type="transmembrane region" description="Helical" evidence="9">
    <location>
        <begin position="189"/>
        <end position="210"/>
    </location>
</feature>
<evidence type="ECO:0000313" key="11">
    <source>
        <dbReference type="EMBL" id="KZZ95503.1"/>
    </source>
</evidence>
<dbReference type="AlphaFoldDB" id="A0A162IMG5"/>
<keyword evidence="6" id="KW-0406">Ion transport</keyword>
<dbReference type="GO" id="GO:0015369">
    <property type="term" value="F:calcium:proton antiporter activity"/>
    <property type="evidence" value="ECO:0007669"/>
    <property type="project" value="UniProtKB-ARBA"/>
</dbReference>
<feature type="transmembrane region" description="Helical" evidence="9">
    <location>
        <begin position="463"/>
        <end position="482"/>
    </location>
</feature>
<feature type="transmembrane region" description="Helical" evidence="9">
    <location>
        <begin position="266"/>
        <end position="287"/>
    </location>
</feature>
<feature type="transmembrane region" description="Helical" evidence="9">
    <location>
        <begin position="152"/>
        <end position="177"/>
    </location>
</feature>
<dbReference type="PANTHER" id="PTHR31503:SF22">
    <property type="entry name" value="VACUOLAR CALCIUM ION TRANSPORTER"/>
    <property type="match status" value="1"/>
</dbReference>
<feature type="transmembrane region" description="Helical" evidence="9">
    <location>
        <begin position="222"/>
        <end position="245"/>
    </location>
</feature>
<dbReference type="EMBL" id="AZGY01000009">
    <property type="protein sequence ID" value="KZZ95503.1"/>
    <property type="molecule type" value="Genomic_DNA"/>
</dbReference>
<organism evidence="11 12">
    <name type="scientific">Moelleriella libera RCEF 2490</name>
    <dbReference type="NCBI Taxonomy" id="1081109"/>
    <lineage>
        <taxon>Eukaryota</taxon>
        <taxon>Fungi</taxon>
        <taxon>Dikarya</taxon>
        <taxon>Ascomycota</taxon>
        <taxon>Pezizomycotina</taxon>
        <taxon>Sordariomycetes</taxon>
        <taxon>Hypocreomycetidae</taxon>
        <taxon>Hypocreales</taxon>
        <taxon>Clavicipitaceae</taxon>
        <taxon>Moelleriella</taxon>
    </lineage>
</organism>